<dbReference type="FunFam" id="3.40.50.720:FF:000338">
    <property type="entry name" value="3-oxoacyl-ACP reductase FabG"/>
    <property type="match status" value="1"/>
</dbReference>
<evidence type="ECO:0000313" key="4">
    <source>
        <dbReference type="Proteomes" id="UP000568050"/>
    </source>
</evidence>
<dbReference type="GO" id="GO:0004316">
    <property type="term" value="F:3-oxoacyl-[acyl-carrier-protein] reductase (NADPH) activity"/>
    <property type="evidence" value="ECO:0007669"/>
    <property type="project" value="UniProtKB-EC"/>
</dbReference>
<protein>
    <submittedName>
        <fullName evidence="3">3-oxoacyl-[acyl-carrier protein] reductase</fullName>
        <ecNumber evidence="3">1.1.1.100</ecNumber>
    </submittedName>
</protein>
<dbReference type="RefSeq" id="WP_183375564.1">
    <property type="nucleotide sequence ID" value="NZ_CBCSFZ010000001.1"/>
</dbReference>
<dbReference type="PROSITE" id="PS00061">
    <property type="entry name" value="ADH_SHORT"/>
    <property type="match status" value="1"/>
</dbReference>
<proteinExistence type="inferred from homology"/>
<comment type="similarity">
    <text evidence="1">Belongs to the short-chain dehydrogenases/reductases (SDR) family.</text>
</comment>
<gene>
    <name evidence="3" type="ORF">FHX50_001196</name>
</gene>
<comment type="caution">
    <text evidence="3">The sequence shown here is derived from an EMBL/GenBank/DDBJ whole genome shotgun (WGS) entry which is preliminary data.</text>
</comment>
<evidence type="ECO:0000256" key="1">
    <source>
        <dbReference type="ARBA" id="ARBA00006484"/>
    </source>
</evidence>
<dbReference type="Gene3D" id="3.40.50.720">
    <property type="entry name" value="NAD(P)-binding Rossmann-like Domain"/>
    <property type="match status" value="2"/>
</dbReference>
<dbReference type="InterPro" id="IPR057326">
    <property type="entry name" value="KR_dom"/>
</dbReference>
<dbReference type="EMBL" id="JACHWP010000002">
    <property type="protein sequence ID" value="MBB3022913.1"/>
    <property type="molecule type" value="Genomic_DNA"/>
</dbReference>
<keyword evidence="4" id="KW-1185">Reference proteome</keyword>
<dbReference type="NCBIfam" id="NF006110">
    <property type="entry name" value="PRK08261.1"/>
    <property type="match status" value="1"/>
</dbReference>
<dbReference type="InterPro" id="IPR002347">
    <property type="entry name" value="SDR_fam"/>
</dbReference>
<dbReference type="InterPro" id="IPR020904">
    <property type="entry name" value="Sc_DH/Rdtase_CS"/>
</dbReference>
<organism evidence="3 4">
    <name type="scientific">Helcobacillus massiliensis</name>
    <dbReference type="NCBI Taxonomy" id="521392"/>
    <lineage>
        <taxon>Bacteria</taxon>
        <taxon>Bacillati</taxon>
        <taxon>Actinomycetota</taxon>
        <taxon>Actinomycetes</taxon>
        <taxon>Micrococcales</taxon>
        <taxon>Dermabacteraceae</taxon>
        <taxon>Helcobacillus</taxon>
    </lineage>
</organism>
<evidence type="ECO:0000313" key="3">
    <source>
        <dbReference type="EMBL" id="MBB3022913.1"/>
    </source>
</evidence>
<dbReference type="PRINTS" id="PR00081">
    <property type="entry name" value="GDHRDH"/>
</dbReference>
<dbReference type="EC" id="1.1.1.100" evidence="3"/>
<dbReference type="PANTHER" id="PTHR42760:SF78">
    <property type="entry name" value="3-OXOACYL-[ACYL-CARRIER-PROTEIN] REDUCTASE [NADH]"/>
    <property type="match status" value="1"/>
</dbReference>
<dbReference type="PANTHER" id="PTHR42760">
    <property type="entry name" value="SHORT-CHAIN DEHYDROGENASES/REDUCTASES FAMILY MEMBER"/>
    <property type="match status" value="1"/>
</dbReference>
<dbReference type="SMART" id="SM00822">
    <property type="entry name" value="PKS_KR"/>
    <property type="match status" value="1"/>
</dbReference>
<dbReference type="AlphaFoldDB" id="A0A839QR22"/>
<keyword evidence="3" id="KW-0560">Oxidoreductase</keyword>
<evidence type="ECO:0000259" key="2">
    <source>
        <dbReference type="SMART" id="SM00822"/>
    </source>
</evidence>
<dbReference type="PRINTS" id="PR00080">
    <property type="entry name" value="SDRFAMILY"/>
</dbReference>
<accession>A0A839QR22</accession>
<dbReference type="InterPro" id="IPR036291">
    <property type="entry name" value="NAD(P)-bd_dom_sf"/>
</dbReference>
<feature type="domain" description="Ketoreductase" evidence="2">
    <location>
        <begin position="208"/>
        <end position="386"/>
    </location>
</feature>
<name>A0A839QR22_9MICO</name>
<dbReference type="SUPFAM" id="SSF51735">
    <property type="entry name" value="NAD(P)-binding Rossmann-fold domains"/>
    <property type="match status" value="2"/>
</dbReference>
<sequence length="445" mass="46200">MAAPNLYGSFVKSPVGGLLAKQLGLPRPAHLPRRADRDELVLSPAVVLGDSTGADDIAARLLDWGADVRRRADDTGSVGSLLLVLDDLRRPEDIAGLIQQARAAVKKLQPGGRIITVSRTPDGADPVVDSARGAVEGLLRSLGHEVRRGATANGIQVAPEFPLSAVSVEHALRFFLSARSAFVDGQLLRIDADTGTAPADWNQPLAGRTIVVTGAARGIGEAIARTLAADGADLILVDMMNAGTELSRLATELGGRPVLADVTQERTTAALIAAADGSPIDGVVHNAGITRDKLFANMTQDRWEAVIAVNLRSQLAITRALRDEDALGADYRHVGIASTSGIAGNRGQTNYAASKAGVMAYVDALAGDLAESGGTANAVAPGFIETEMTATMPVVTREVARLLNSLHQGGLPQDVAEAVAFLLSPAAGGIRGETLRVCGQNLVGR</sequence>
<dbReference type="Pfam" id="PF13561">
    <property type="entry name" value="adh_short_C2"/>
    <property type="match status" value="1"/>
</dbReference>
<dbReference type="Proteomes" id="UP000568050">
    <property type="component" value="Unassembled WGS sequence"/>
</dbReference>
<reference evidence="3 4" key="1">
    <citation type="submission" date="2020-08" db="EMBL/GenBank/DDBJ databases">
        <title>Sequencing the genomes of 1000 actinobacteria strains.</title>
        <authorList>
            <person name="Klenk H.-P."/>
        </authorList>
    </citation>
    <scope>NUCLEOTIDE SEQUENCE [LARGE SCALE GENOMIC DNA]</scope>
    <source>
        <strain evidence="3 4">DSM 23040</strain>
    </source>
</reference>